<protein>
    <submittedName>
        <fullName evidence="2">Uncharacterized protein</fullName>
    </submittedName>
</protein>
<evidence type="ECO:0000256" key="1">
    <source>
        <dbReference type="SAM" id="SignalP"/>
    </source>
</evidence>
<dbReference type="Proteomes" id="UP000801492">
    <property type="component" value="Unassembled WGS sequence"/>
</dbReference>
<comment type="caution">
    <text evidence="2">The sequence shown here is derived from an EMBL/GenBank/DDBJ whole genome shotgun (WGS) entry which is preliminary data.</text>
</comment>
<accession>A0A8K0GHU4</accession>
<sequence>LPRMVLYLLIVTLLFVREGNLQECRYSVHQQNLISCSSMTTNEELRNHISDTLSPYGNVTWLIEILKLTQCDILNLTINELTFLSQLQRIDIRSSNISTLSSGNPDETMNDN</sequence>
<gene>
    <name evidence="2" type="ORF">ILUMI_03939</name>
</gene>
<keyword evidence="3" id="KW-1185">Reference proteome</keyword>
<feature type="non-terminal residue" evidence="2">
    <location>
        <position position="1"/>
    </location>
</feature>
<organism evidence="2 3">
    <name type="scientific">Ignelater luminosus</name>
    <name type="common">Cucubano</name>
    <name type="synonym">Pyrophorus luminosus</name>
    <dbReference type="NCBI Taxonomy" id="2038154"/>
    <lineage>
        <taxon>Eukaryota</taxon>
        <taxon>Metazoa</taxon>
        <taxon>Ecdysozoa</taxon>
        <taxon>Arthropoda</taxon>
        <taxon>Hexapoda</taxon>
        <taxon>Insecta</taxon>
        <taxon>Pterygota</taxon>
        <taxon>Neoptera</taxon>
        <taxon>Endopterygota</taxon>
        <taxon>Coleoptera</taxon>
        <taxon>Polyphaga</taxon>
        <taxon>Elateriformia</taxon>
        <taxon>Elateroidea</taxon>
        <taxon>Elateridae</taxon>
        <taxon>Agrypninae</taxon>
        <taxon>Pyrophorini</taxon>
        <taxon>Ignelater</taxon>
    </lineage>
</organism>
<keyword evidence="1" id="KW-0732">Signal</keyword>
<reference evidence="2" key="1">
    <citation type="submission" date="2019-08" db="EMBL/GenBank/DDBJ databases">
        <title>The genome of the North American firefly Photinus pyralis.</title>
        <authorList>
            <consortium name="Photinus pyralis genome working group"/>
            <person name="Fallon T.R."/>
            <person name="Sander Lower S.E."/>
            <person name="Weng J.-K."/>
        </authorList>
    </citation>
    <scope>NUCLEOTIDE SEQUENCE</scope>
    <source>
        <strain evidence="2">TRF0915ILg1</strain>
        <tissue evidence="2">Whole body</tissue>
    </source>
</reference>
<proteinExistence type="predicted"/>
<name>A0A8K0GHU4_IGNLU</name>
<evidence type="ECO:0000313" key="2">
    <source>
        <dbReference type="EMBL" id="KAF2902247.1"/>
    </source>
</evidence>
<feature type="non-terminal residue" evidence="2">
    <location>
        <position position="112"/>
    </location>
</feature>
<evidence type="ECO:0000313" key="3">
    <source>
        <dbReference type="Proteomes" id="UP000801492"/>
    </source>
</evidence>
<dbReference type="AlphaFoldDB" id="A0A8K0GHU4"/>
<feature type="signal peptide" evidence="1">
    <location>
        <begin position="1"/>
        <end position="21"/>
    </location>
</feature>
<feature type="chain" id="PRO_5035432289" evidence="1">
    <location>
        <begin position="22"/>
        <end position="112"/>
    </location>
</feature>
<dbReference type="EMBL" id="VTPC01001356">
    <property type="protein sequence ID" value="KAF2902247.1"/>
    <property type="molecule type" value="Genomic_DNA"/>
</dbReference>